<reference evidence="3" key="1">
    <citation type="submission" date="2016-10" db="EMBL/GenBank/DDBJ databases">
        <authorList>
            <person name="Varghese N."/>
            <person name="Submissions S."/>
        </authorList>
    </citation>
    <scope>NUCLEOTIDE SEQUENCE [LARGE SCALE GENOMIC DNA]</scope>
    <source>
        <strain evidence="3">DSM 46136</strain>
    </source>
</reference>
<dbReference type="AlphaFoldDB" id="A0A1I7CZ64"/>
<organism evidence="2 3">
    <name type="scientific">Geodermatophilus amargosae</name>
    <dbReference type="NCBI Taxonomy" id="1296565"/>
    <lineage>
        <taxon>Bacteria</taxon>
        <taxon>Bacillati</taxon>
        <taxon>Actinomycetota</taxon>
        <taxon>Actinomycetes</taxon>
        <taxon>Geodermatophilales</taxon>
        <taxon>Geodermatophilaceae</taxon>
        <taxon>Geodermatophilus</taxon>
    </lineage>
</organism>
<dbReference type="EMBL" id="FPBA01000029">
    <property type="protein sequence ID" value="SFU04704.1"/>
    <property type="molecule type" value="Genomic_DNA"/>
</dbReference>
<feature type="region of interest" description="Disordered" evidence="1">
    <location>
        <begin position="1"/>
        <end position="71"/>
    </location>
</feature>
<keyword evidence="3" id="KW-1185">Reference proteome</keyword>
<sequence>MTDRPTGPDDPTTDRSEAGRRLVRSRWDNLTAEQRREQTAAGRAAALARRHGARRDDDARPPTGPDTVPLRLMTSDRDRRLADLSGQLDAAVLDLSLLLARVSALADEVRQEVTR</sequence>
<protein>
    <submittedName>
        <fullName evidence="2">Uncharacterized protein</fullName>
    </submittedName>
</protein>
<dbReference type="STRING" id="1296565.SAMN05660657_05067"/>
<dbReference type="Proteomes" id="UP000199546">
    <property type="component" value="Unassembled WGS sequence"/>
</dbReference>
<proteinExistence type="predicted"/>
<feature type="compositionally biased region" description="Basic and acidic residues" evidence="1">
    <location>
        <begin position="1"/>
        <end position="20"/>
    </location>
</feature>
<dbReference type="RefSeq" id="WP_093584011.1">
    <property type="nucleotide sequence ID" value="NZ_FPBA01000029.1"/>
</dbReference>
<accession>A0A1I7CZ64</accession>
<evidence type="ECO:0000256" key="1">
    <source>
        <dbReference type="SAM" id="MobiDB-lite"/>
    </source>
</evidence>
<evidence type="ECO:0000313" key="3">
    <source>
        <dbReference type="Proteomes" id="UP000199546"/>
    </source>
</evidence>
<gene>
    <name evidence="2" type="ORF">SAMN05660657_05067</name>
</gene>
<evidence type="ECO:0000313" key="2">
    <source>
        <dbReference type="EMBL" id="SFU04704.1"/>
    </source>
</evidence>
<name>A0A1I7CZ64_9ACTN</name>